<name>X1DU74_9ZZZZ</name>
<dbReference type="AlphaFoldDB" id="X1DU74"/>
<protein>
    <submittedName>
        <fullName evidence="1">Uncharacterized protein</fullName>
    </submittedName>
</protein>
<gene>
    <name evidence="1" type="ORF">S01H4_37402</name>
</gene>
<sequence>MTTNPVTEAPATALIEVGGAEKEVAITTLDGLYETVEEFEAALEATVTDGADTDKIYNFFPMTLPDARALTEALTEALQAAKED</sequence>
<proteinExistence type="predicted"/>
<dbReference type="EMBL" id="BART01020088">
    <property type="protein sequence ID" value="GAG99946.1"/>
    <property type="molecule type" value="Genomic_DNA"/>
</dbReference>
<reference evidence="1" key="1">
    <citation type="journal article" date="2014" name="Front. Microbiol.">
        <title>High frequency of phylogenetically diverse reductive dehalogenase-homologous genes in deep subseafloor sedimentary metagenomes.</title>
        <authorList>
            <person name="Kawai M."/>
            <person name="Futagami T."/>
            <person name="Toyoda A."/>
            <person name="Takaki Y."/>
            <person name="Nishi S."/>
            <person name="Hori S."/>
            <person name="Arai W."/>
            <person name="Tsubouchi T."/>
            <person name="Morono Y."/>
            <person name="Uchiyama I."/>
            <person name="Ito T."/>
            <person name="Fujiyama A."/>
            <person name="Inagaki F."/>
            <person name="Takami H."/>
        </authorList>
    </citation>
    <scope>NUCLEOTIDE SEQUENCE</scope>
    <source>
        <strain evidence="1">Expedition CK06-06</strain>
    </source>
</reference>
<evidence type="ECO:0000313" key="1">
    <source>
        <dbReference type="EMBL" id="GAG99946.1"/>
    </source>
</evidence>
<organism evidence="1">
    <name type="scientific">marine sediment metagenome</name>
    <dbReference type="NCBI Taxonomy" id="412755"/>
    <lineage>
        <taxon>unclassified sequences</taxon>
        <taxon>metagenomes</taxon>
        <taxon>ecological metagenomes</taxon>
    </lineage>
</organism>
<comment type="caution">
    <text evidence="1">The sequence shown here is derived from an EMBL/GenBank/DDBJ whole genome shotgun (WGS) entry which is preliminary data.</text>
</comment>
<accession>X1DU74</accession>